<dbReference type="EMBL" id="SDEE01000574">
    <property type="protein sequence ID" value="RXW15258.1"/>
    <property type="molecule type" value="Genomic_DNA"/>
</dbReference>
<comment type="caution">
    <text evidence="2">The sequence shown here is derived from an EMBL/GenBank/DDBJ whole genome shotgun (WGS) entry which is preliminary data.</text>
</comment>
<keyword evidence="3" id="KW-1185">Reference proteome</keyword>
<feature type="region of interest" description="Disordered" evidence="1">
    <location>
        <begin position="70"/>
        <end position="136"/>
    </location>
</feature>
<name>A0A4V1Q2J0_9AGAR</name>
<dbReference type="Proteomes" id="UP000290288">
    <property type="component" value="Unassembled WGS sequence"/>
</dbReference>
<evidence type="ECO:0000313" key="2">
    <source>
        <dbReference type="EMBL" id="RXW15258.1"/>
    </source>
</evidence>
<protein>
    <submittedName>
        <fullName evidence="2">Uncharacterized protein</fullName>
    </submittedName>
</protein>
<gene>
    <name evidence="2" type="ORF">EST38_g10597</name>
</gene>
<evidence type="ECO:0000256" key="1">
    <source>
        <dbReference type="SAM" id="MobiDB-lite"/>
    </source>
</evidence>
<sequence>MVFEDSSWPWSSIKQEKQELWKTAKSCSGPPTRVKVFVVNAVQPNGKDTKMGVSAKVDIDIKKEEVVDVEMRSDSEVVAEDLGATPPPDCSEPGNLDHNVHSSRVSRSPHVDDGAPTPPPRSLPPPPPPQTVHHVS</sequence>
<proteinExistence type="predicted"/>
<reference evidence="2 3" key="1">
    <citation type="submission" date="2019-01" db="EMBL/GenBank/DDBJ databases">
        <title>Draft genome sequence of Psathyrella aberdarensis IHI B618.</title>
        <authorList>
            <person name="Buettner E."/>
            <person name="Kellner H."/>
        </authorList>
    </citation>
    <scope>NUCLEOTIDE SEQUENCE [LARGE SCALE GENOMIC DNA]</scope>
    <source>
        <strain evidence="2 3">IHI B618</strain>
    </source>
</reference>
<feature type="compositionally biased region" description="Pro residues" evidence="1">
    <location>
        <begin position="116"/>
        <end position="130"/>
    </location>
</feature>
<evidence type="ECO:0000313" key="3">
    <source>
        <dbReference type="Proteomes" id="UP000290288"/>
    </source>
</evidence>
<organism evidence="2 3">
    <name type="scientific">Candolleomyces aberdarensis</name>
    <dbReference type="NCBI Taxonomy" id="2316362"/>
    <lineage>
        <taxon>Eukaryota</taxon>
        <taxon>Fungi</taxon>
        <taxon>Dikarya</taxon>
        <taxon>Basidiomycota</taxon>
        <taxon>Agaricomycotina</taxon>
        <taxon>Agaricomycetes</taxon>
        <taxon>Agaricomycetidae</taxon>
        <taxon>Agaricales</taxon>
        <taxon>Agaricineae</taxon>
        <taxon>Psathyrellaceae</taxon>
        <taxon>Candolleomyces</taxon>
    </lineage>
</organism>
<dbReference type="AlphaFoldDB" id="A0A4V1Q2J0"/>
<accession>A0A4V1Q2J0</accession>